<dbReference type="RefSeq" id="WP_067018863.1">
    <property type="nucleotide sequence ID" value="NZ_FLOB01000011.1"/>
</dbReference>
<dbReference type="OrthoDB" id="9774448at2"/>
<dbReference type="AlphaFoldDB" id="A0A1A8TPX1"/>
<dbReference type="EMBL" id="FLOB01000011">
    <property type="protein sequence ID" value="SBS35981.1"/>
    <property type="molecule type" value="Genomic_DNA"/>
</dbReference>
<reference evidence="10 11" key="1">
    <citation type="submission" date="2016-06" db="EMBL/GenBank/DDBJ databases">
        <authorList>
            <person name="Kjaerup R.B."/>
            <person name="Dalgaard T.S."/>
            <person name="Juul-Madsen H.R."/>
        </authorList>
    </citation>
    <scope>NUCLEOTIDE SEQUENCE [LARGE SCALE GENOMIC DNA]</scope>
    <source>
        <strain evidence="10 11">CECT 8886</strain>
    </source>
</reference>
<dbReference type="SUPFAM" id="SSF161098">
    <property type="entry name" value="MetI-like"/>
    <property type="match status" value="1"/>
</dbReference>
<feature type="transmembrane region" description="Helical" evidence="8">
    <location>
        <begin position="63"/>
        <end position="86"/>
    </location>
</feature>
<keyword evidence="11" id="KW-1185">Reference proteome</keyword>
<accession>A0A1A8TPX1</accession>
<dbReference type="Gene3D" id="1.10.3720.10">
    <property type="entry name" value="MetI-like"/>
    <property type="match status" value="1"/>
</dbReference>
<feature type="transmembrane region" description="Helical" evidence="8">
    <location>
        <begin position="209"/>
        <end position="233"/>
    </location>
</feature>
<gene>
    <name evidence="10" type="primary">potB_2</name>
    <name evidence="10" type="ORF">MSP8886_03537</name>
</gene>
<dbReference type="GO" id="GO:0055085">
    <property type="term" value="P:transmembrane transport"/>
    <property type="evidence" value="ECO:0007669"/>
    <property type="project" value="InterPro"/>
</dbReference>
<comment type="subcellular location">
    <subcellularLocation>
        <location evidence="1 8">Cell membrane</location>
        <topology evidence="1 8">Multi-pass membrane protein</topology>
    </subcellularLocation>
</comment>
<keyword evidence="5 8" id="KW-0812">Transmembrane</keyword>
<evidence type="ECO:0000256" key="5">
    <source>
        <dbReference type="ARBA" id="ARBA00022692"/>
    </source>
</evidence>
<sequence>MNKQTLLAYCLLLPGLGLIIVFIFVIISMALAQSVGYFNFSGSSKFTWQFWQQILADNQLSRAFFYSLKIATISAILSVSFAYPLALWLRDPFRGAQFVSSLLKAPLLVHGLVAAFLYVNFISFNGFLNQIFVHLGLVSRPIRMQNDSYGIGVIILQVWKQMPFALLLLTGAVQSIGHDITDAAKDLGAGAWTRFVKIILPLTLKALQAALIIIFIGAAGDYSFQVVAGPISVSSLSQLMLRIQANDANGWNLSATVAILLMLTALIGSALLALITQQVIKWGAKR</sequence>
<name>A0A1A8TPX1_9GAMM</name>
<feature type="transmembrane region" description="Helical" evidence="8">
    <location>
        <begin position="7"/>
        <end position="32"/>
    </location>
</feature>
<dbReference type="Proteomes" id="UP000092544">
    <property type="component" value="Unassembled WGS sequence"/>
</dbReference>
<dbReference type="PANTHER" id="PTHR42929">
    <property type="entry name" value="INNER MEMBRANE ABC TRANSPORTER PERMEASE PROTEIN YDCU-RELATED-RELATED"/>
    <property type="match status" value="1"/>
</dbReference>
<protein>
    <submittedName>
        <fullName evidence="10">Spermidine/putrescine transport system permease protein PotB</fullName>
    </submittedName>
</protein>
<dbReference type="GO" id="GO:0005886">
    <property type="term" value="C:plasma membrane"/>
    <property type="evidence" value="ECO:0007669"/>
    <property type="project" value="UniProtKB-SubCell"/>
</dbReference>
<dbReference type="InterPro" id="IPR035906">
    <property type="entry name" value="MetI-like_sf"/>
</dbReference>
<comment type="similarity">
    <text evidence="2">Belongs to the binding-protein-dependent transport system permease family. CysTW subfamily.</text>
</comment>
<evidence type="ECO:0000256" key="6">
    <source>
        <dbReference type="ARBA" id="ARBA00022989"/>
    </source>
</evidence>
<evidence type="ECO:0000256" key="7">
    <source>
        <dbReference type="ARBA" id="ARBA00023136"/>
    </source>
</evidence>
<evidence type="ECO:0000256" key="3">
    <source>
        <dbReference type="ARBA" id="ARBA00022448"/>
    </source>
</evidence>
<feature type="transmembrane region" description="Helical" evidence="8">
    <location>
        <begin position="253"/>
        <end position="276"/>
    </location>
</feature>
<keyword evidence="4" id="KW-1003">Cell membrane</keyword>
<keyword evidence="6 8" id="KW-1133">Transmembrane helix</keyword>
<dbReference type="STRING" id="1792290.MSP8886_03537"/>
<organism evidence="10 11">
    <name type="scientific">Marinomonas spartinae</name>
    <dbReference type="NCBI Taxonomy" id="1792290"/>
    <lineage>
        <taxon>Bacteria</taxon>
        <taxon>Pseudomonadati</taxon>
        <taxon>Pseudomonadota</taxon>
        <taxon>Gammaproteobacteria</taxon>
        <taxon>Oceanospirillales</taxon>
        <taxon>Oceanospirillaceae</taxon>
        <taxon>Marinomonas</taxon>
    </lineage>
</organism>
<feature type="transmembrane region" description="Helical" evidence="8">
    <location>
        <begin position="107"/>
        <end position="128"/>
    </location>
</feature>
<dbReference type="Pfam" id="PF00528">
    <property type="entry name" value="BPD_transp_1"/>
    <property type="match status" value="1"/>
</dbReference>
<feature type="domain" description="ABC transmembrane type-1" evidence="9">
    <location>
        <begin position="64"/>
        <end position="272"/>
    </location>
</feature>
<dbReference type="PANTHER" id="PTHR42929:SF1">
    <property type="entry name" value="INNER MEMBRANE ABC TRANSPORTER PERMEASE PROTEIN YDCU-RELATED"/>
    <property type="match status" value="1"/>
</dbReference>
<evidence type="ECO:0000256" key="8">
    <source>
        <dbReference type="RuleBase" id="RU363032"/>
    </source>
</evidence>
<dbReference type="InterPro" id="IPR000515">
    <property type="entry name" value="MetI-like"/>
</dbReference>
<evidence type="ECO:0000313" key="10">
    <source>
        <dbReference type="EMBL" id="SBS35981.1"/>
    </source>
</evidence>
<keyword evidence="3 8" id="KW-0813">Transport</keyword>
<evidence type="ECO:0000256" key="1">
    <source>
        <dbReference type="ARBA" id="ARBA00004651"/>
    </source>
</evidence>
<evidence type="ECO:0000256" key="2">
    <source>
        <dbReference type="ARBA" id="ARBA00007069"/>
    </source>
</evidence>
<evidence type="ECO:0000259" key="9">
    <source>
        <dbReference type="PROSITE" id="PS50928"/>
    </source>
</evidence>
<proteinExistence type="inferred from homology"/>
<evidence type="ECO:0000313" key="11">
    <source>
        <dbReference type="Proteomes" id="UP000092544"/>
    </source>
</evidence>
<dbReference type="PROSITE" id="PS50928">
    <property type="entry name" value="ABC_TM1"/>
    <property type="match status" value="1"/>
</dbReference>
<keyword evidence="7 8" id="KW-0472">Membrane</keyword>
<dbReference type="CDD" id="cd06261">
    <property type="entry name" value="TM_PBP2"/>
    <property type="match status" value="1"/>
</dbReference>
<evidence type="ECO:0000256" key="4">
    <source>
        <dbReference type="ARBA" id="ARBA00022475"/>
    </source>
</evidence>